<dbReference type="GO" id="GO:0006650">
    <property type="term" value="P:glycerophospholipid metabolic process"/>
    <property type="evidence" value="ECO:0007669"/>
    <property type="project" value="UniProtKB-UniRule"/>
</dbReference>
<evidence type="ECO:0000256" key="1">
    <source>
        <dbReference type="ARBA" id="ARBA00011009"/>
    </source>
</evidence>
<dbReference type="InterPro" id="IPR011128">
    <property type="entry name" value="G3P_DH_NAD-dep_N"/>
</dbReference>
<feature type="binding site" evidence="9">
    <location>
        <position position="33"/>
    </location>
    <ligand>
        <name>NADPH</name>
        <dbReference type="ChEBI" id="CHEBI:57783"/>
    </ligand>
</feature>
<feature type="binding site" evidence="9">
    <location>
        <position position="258"/>
    </location>
    <ligand>
        <name>NADPH</name>
        <dbReference type="ChEBI" id="CHEBI:57783"/>
    </ligand>
</feature>
<keyword evidence="5 9" id="KW-0520">NAD</keyword>
<dbReference type="PRINTS" id="PR00077">
    <property type="entry name" value="GPDHDRGNASE"/>
</dbReference>
<comment type="catalytic activity">
    <reaction evidence="9">
        <text>sn-glycerol 3-phosphate + NAD(+) = dihydroxyacetone phosphate + NADH + H(+)</text>
        <dbReference type="Rhea" id="RHEA:11092"/>
        <dbReference type="ChEBI" id="CHEBI:15378"/>
        <dbReference type="ChEBI" id="CHEBI:57540"/>
        <dbReference type="ChEBI" id="CHEBI:57597"/>
        <dbReference type="ChEBI" id="CHEBI:57642"/>
        <dbReference type="ChEBI" id="CHEBI:57945"/>
        <dbReference type="EC" id="1.1.1.94"/>
    </reaction>
</comment>
<feature type="binding site" evidence="9">
    <location>
        <position position="249"/>
    </location>
    <ligand>
        <name>sn-glycerol 3-phosphate</name>
        <dbReference type="ChEBI" id="CHEBI:57597"/>
    </ligand>
</feature>
<evidence type="ECO:0000256" key="13">
    <source>
        <dbReference type="RuleBase" id="RU000437"/>
    </source>
</evidence>
<feature type="binding site" evidence="11">
    <location>
        <begin position="258"/>
        <end position="259"/>
    </location>
    <ligand>
        <name>substrate</name>
    </ligand>
</feature>
<comment type="similarity">
    <text evidence="1 9 13">Belongs to the NAD-dependent glycerol-3-phosphate dehydrogenase family.</text>
</comment>
<keyword evidence="8 9" id="KW-1208">Phospholipid metabolism</keyword>
<evidence type="ECO:0000256" key="7">
    <source>
        <dbReference type="ARBA" id="ARBA00023209"/>
    </source>
</evidence>
<dbReference type="KEGG" id="bacg:D2962_05115"/>
<evidence type="ECO:0000256" key="5">
    <source>
        <dbReference type="ARBA" id="ARBA00023027"/>
    </source>
</evidence>
<keyword evidence="4 9" id="KW-0560">Oxidoreductase</keyword>
<dbReference type="GO" id="GO:0046167">
    <property type="term" value="P:glycerol-3-phosphate biosynthetic process"/>
    <property type="evidence" value="ECO:0007669"/>
    <property type="project" value="UniProtKB-UniRule"/>
</dbReference>
<dbReference type="GO" id="GO:0141153">
    <property type="term" value="F:glycerol-3-phosphate dehydrogenase (NADP+) activity"/>
    <property type="evidence" value="ECO:0007669"/>
    <property type="project" value="RHEA"/>
</dbReference>
<dbReference type="GO" id="GO:0008654">
    <property type="term" value="P:phospholipid biosynthetic process"/>
    <property type="evidence" value="ECO:0007669"/>
    <property type="project" value="UniProtKB-KW"/>
</dbReference>
<dbReference type="GO" id="GO:0046168">
    <property type="term" value="P:glycerol-3-phosphate catabolic process"/>
    <property type="evidence" value="ECO:0007669"/>
    <property type="project" value="InterPro"/>
</dbReference>
<dbReference type="PANTHER" id="PTHR11728">
    <property type="entry name" value="GLYCEROL-3-PHOSPHATE DEHYDROGENASE"/>
    <property type="match status" value="1"/>
</dbReference>
<feature type="active site" description="Proton acceptor" evidence="9 10">
    <location>
        <position position="195"/>
    </location>
</feature>
<comment type="catalytic activity">
    <reaction evidence="9 14">
        <text>sn-glycerol 3-phosphate + NADP(+) = dihydroxyacetone phosphate + NADPH + H(+)</text>
        <dbReference type="Rhea" id="RHEA:11096"/>
        <dbReference type="ChEBI" id="CHEBI:15378"/>
        <dbReference type="ChEBI" id="CHEBI:57597"/>
        <dbReference type="ChEBI" id="CHEBI:57642"/>
        <dbReference type="ChEBI" id="CHEBI:57783"/>
        <dbReference type="ChEBI" id="CHEBI:58349"/>
        <dbReference type="EC" id="1.1.1.94"/>
    </reaction>
</comment>
<dbReference type="Pfam" id="PF07479">
    <property type="entry name" value="NAD_Gly3P_dh_C"/>
    <property type="match status" value="1"/>
</dbReference>
<evidence type="ECO:0000256" key="11">
    <source>
        <dbReference type="PIRSR" id="PIRSR000114-2"/>
    </source>
</evidence>
<evidence type="ECO:0000256" key="4">
    <source>
        <dbReference type="ARBA" id="ARBA00023002"/>
    </source>
</evidence>
<feature type="domain" description="Glycerol-3-phosphate dehydrogenase NAD-dependent N-terminal" evidence="15">
    <location>
        <begin position="3"/>
        <end position="164"/>
    </location>
</feature>
<evidence type="ECO:0000256" key="9">
    <source>
        <dbReference type="HAMAP-Rule" id="MF_00394"/>
    </source>
</evidence>
<dbReference type="GO" id="GO:0051287">
    <property type="term" value="F:NAD binding"/>
    <property type="evidence" value="ECO:0007669"/>
    <property type="project" value="InterPro"/>
</dbReference>
<gene>
    <name evidence="9" type="primary">gpsA</name>
    <name evidence="17" type="ORF">D2962_05115</name>
</gene>
<feature type="binding site" evidence="12">
    <location>
        <position position="144"/>
    </location>
    <ligand>
        <name>NAD(+)</name>
        <dbReference type="ChEBI" id="CHEBI:57540"/>
    </ligand>
</feature>
<keyword evidence="9" id="KW-0547">Nucleotide-binding</keyword>
<feature type="binding site" evidence="9">
    <location>
        <position position="140"/>
    </location>
    <ligand>
        <name>sn-glycerol 3-phosphate</name>
        <dbReference type="ChEBI" id="CHEBI:57597"/>
    </ligand>
</feature>
<keyword evidence="9" id="KW-0963">Cytoplasm</keyword>
<dbReference type="AlphaFoldDB" id="A0A3G2R3M5"/>
<sequence length="337" mass="36664">MQKVTVLGAGVMGTALAIHLAKQKNEVKLWGTRWDNVTIENYKATGKCEKLNTDIPSGVEFFLVDELEKALQDSSIVILAVTSDGIRDITESISHYINKDIIIANIAKGIEEKSLMTMSEIIEDSLSGQLKNIPVVKIGGPLRAIEVANEVFSEAIFASKNIEAARILQRTFKAPYFKSDVTTDIIGVEICAALKNSYAITIGICEGMYENMDNPKAAMIARGCMELAALVKAKGGNMETTLGLAGIGDLYVTAQGGRNRALGKLLGQGKSMKDALEEMKNQTIEGYSAAKVGYKLAKTLEEEGKLKLSDISLLAELYRVLFEDKPAVEALKDYWSN</sequence>
<dbReference type="SUPFAM" id="SSF51735">
    <property type="entry name" value="NAD(P)-binding Rossmann-fold domains"/>
    <property type="match status" value="1"/>
</dbReference>
<evidence type="ECO:0000256" key="6">
    <source>
        <dbReference type="ARBA" id="ARBA00023098"/>
    </source>
</evidence>
<keyword evidence="18" id="KW-1185">Reference proteome</keyword>
<evidence type="ECO:0000256" key="12">
    <source>
        <dbReference type="PIRSR" id="PIRSR000114-3"/>
    </source>
</evidence>
<accession>A0A3G2R3M5</accession>
<dbReference type="UniPathway" id="UPA00940"/>
<evidence type="ECO:0000313" key="18">
    <source>
        <dbReference type="Proteomes" id="UP000280960"/>
    </source>
</evidence>
<feature type="binding site" evidence="9">
    <location>
        <position position="108"/>
    </location>
    <ligand>
        <name>NADPH</name>
        <dbReference type="ChEBI" id="CHEBI:57783"/>
    </ligand>
</feature>
<dbReference type="Proteomes" id="UP000280960">
    <property type="component" value="Chromosome"/>
</dbReference>
<dbReference type="RefSeq" id="WP_122014342.1">
    <property type="nucleotide sequence ID" value="NZ_CP033169.1"/>
</dbReference>
<dbReference type="EMBL" id="CP033169">
    <property type="protein sequence ID" value="AYO30073.1"/>
    <property type="molecule type" value="Genomic_DNA"/>
</dbReference>
<protein>
    <recommendedName>
        <fullName evidence="9">Glycerol-3-phosphate dehydrogenase [NAD(P)+]</fullName>
        <ecNumber evidence="9">1.1.1.94</ecNumber>
    </recommendedName>
    <alternativeName>
        <fullName evidence="9">NAD(P)(+)-dependent glycerol-3-phosphate dehydrogenase</fullName>
    </alternativeName>
    <alternativeName>
        <fullName evidence="9">NAD(P)H-dependent dihydroxyacetone-phosphate reductase</fullName>
    </alternativeName>
</protein>
<keyword evidence="7 9" id="KW-0594">Phospholipid biosynthesis</keyword>
<name>A0A3G2R3M5_9FIRM</name>
<evidence type="ECO:0000313" key="17">
    <source>
        <dbReference type="EMBL" id="AYO30073.1"/>
    </source>
</evidence>
<feature type="binding site" evidence="9">
    <location>
        <position position="285"/>
    </location>
    <ligand>
        <name>NADPH</name>
        <dbReference type="ChEBI" id="CHEBI:57783"/>
    </ligand>
</feature>
<dbReference type="Gene3D" id="1.10.1040.10">
    <property type="entry name" value="N-(1-d-carboxylethyl)-l-norvaline Dehydrogenase, domain 2"/>
    <property type="match status" value="1"/>
</dbReference>
<proteinExistence type="inferred from homology"/>
<keyword evidence="6 9" id="KW-0443">Lipid metabolism</keyword>
<dbReference type="InterPro" id="IPR006168">
    <property type="entry name" value="G3P_DH_NAD-dep"/>
</dbReference>
<evidence type="ECO:0000256" key="3">
    <source>
        <dbReference type="ARBA" id="ARBA00022857"/>
    </source>
</evidence>
<feature type="binding site" evidence="9">
    <location>
        <position position="258"/>
    </location>
    <ligand>
        <name>sn-glycerol 3-phosphate</name>
        <dbReference type="ChEBI" id="CHEBI:57597"/>
    </ligand>
</feature>
<dbReference type="PIRSF" id="PIRSF000114">
    <property type="entry name" value="Glycerol-3-P_dh"/>
    <property type="match status" value="1"/>
</dbReference>
<comment type="pathway">
    <text evidence="9">Membrane lipid metabolism; glycerophospholipid metabolism.</text>
</comment>
<feature type="binding site" evidence="12">
    <location>
        <position position="258"/>
    </location>
    <ligand>
        <name>NAD(+)</name>
        <dbReference type="ChEBI" id="CHEBI:57540"/>
    </ligand>
</feature>
<feature type="binding site" evidence="9">
    <location>
        <position position="195"/>
    </location>
    <ligand>
        <name>sn-glycerol 3-phosphate</name>
        <dbReference type="ChEBI" id="CHEBI:57597"/>
    </ligand>
</feature>
<dbReference type="InterPro" id="IPR036291">
    <property type="entry name" value="NAD(P)-bd_dom_sf"/>
</dbReference>
<dbReference type="InterPro" id="IPR006109">
    <property type="entry name" value="G3P_DH_NAD-dep_C"/>
</dbReference>
<feature type="domain" description="Glycerol-3-phosphate dehydrogenase NAD-dependent C-terminal" evidence="16">
    <location>
        <begin position="184"/>
        <end position="331"/>
    </location>
</feature>
<keyword evidence="2 9" id="KW-0444">Lipid biosynthesis</keyword>
<dbReference type="Gene3D" id="3.40.50.720">
    <property type="entry name" value="NAD(P)-binding Rossmann-like Domain"/>
    <property type="match status" value="1"/>
</dbReference>
<dbReference type="InterPro" id="IPR008927">
    <property type="entry name" value="6-PGluconate_DH-like_C_sf"/>
</dbReference>
<comment type="function">
    <text evidence="9">Catalyzes the reduction of the glycolytic intermediate dihydroxyacetone phosphate (DHAP) to sn-glycerol 3-phosphate (G3P), the key precursor for phospholipid synthesis.</text>
</comment>
<reference evidence="17 18" key="1">
    <citation type="submission" date="2018-10" db="EMBL/GenBank/DDBJ databases">
        <authorList>
            <person name="Zhang X."/>
        </authorList>
    </citation>
    <scope>NUCLEOTIDE SEQUENCE [LARGE SCALE GENOMIC DNA]</scope>
    <source>
        <strain evidence="17 18">SK-G1</strain>
    </source>
</reference>
<feature type="binding site" evidence="9">
    <location>
        <position position="144"/>
    </location>
    <ligand>
        <name>NADPH</name>
        <dbReference type="ChEBI" id="CHEBI:57783"/>
    </ligand>
</feature>
<dbReference type="GO" id="GO:0005829">
    <property type="term" value="C:cytosol"/>
    <property type="evidence" value="ECO:0007669"/>
    <property type="project" value="TreeGrafter"/>
</dbReference>
<dbReference type="GO" id="GO:0141152">
    <property type="term" value="F:glycerol-3-phosphate dehydrogenase (NAD+) activity"/>
    <property type="evidence" value="ECO:0007669"/>
    <property type="project" value="RHEA"/>
</dbReference>
<evidence type="ECO:0000256" key="8">
    <source>
        <dbReference type="ARBA" id="ARBA00023264"/>
    </source>
</evidence>
<feature type="binding site" evidence="11">
    <location>
        <position position="108"/>
    </location>
    <ligand>
        <name>substrate</name>
    </ligand>
</feature>
<feature type="binding site" evidence="12">
    <location>
        <begin position="8"/>
        <end position="13"/>
    </location>
    <ligand>
        <name>NAD(+)</name>
        <dbReference type="ChEBI" id="CHEBI:57540"/>
    </ligand>
</feature>
<dbReference type="EC" id="1.1.1.94" evidence="9"/>
<evidence type="ECO:0000256" key="14">
    <source>
        <dbReference type="RuleBase" id="RU000439"/>
    </source>
</evidence>
<dbReference type="HAMAP" id="MF_00394">
    <property type="entry name" value="NAD_Glyc3P_dehydrog"/>
    <property type="match status" value="1"/>
</dbReference>
<feature type="binding site" evidence="9">
    <location>
        <position position="108"/>
    </location>
    <ligand>
        <name>sn-glycerol 3-phosphate</name>
        <dbReference type="ChEBI" id="CHEBI:57597"/>
    </ligand>
</feature>
<keyword evidence="3 9" id="KW-0521">NADP</keyword>
<dbReference type="GO" id="GO:0005975">
    <property type="term" value="P:carbohydrate metabolic process"/>
    <property type="evidence" value="ECO:0007669"/>
    <property type="project" value="InterPro"/>
</dbReference>
<evidence type="ECO:0000256" key="10">
    <source>
        <dbReference type="PIRSR" id="PIRSR000114-1"/>
    </source>
</evidence>
<dbReference type="Pfam" id="PF01210">
    <property type="entry name" value="NAD_Gly3P_dh_N"/>
    <property type="match status" value="1"/>
</dbReference>
<organism evidence="17 18">
    <name type="scientific">Biomaibacter acetigenes</name>
    <dbReference type="NCBI Taxonomy" id="2316383"/>
    <lineage>
        <taxon>Bacteria</taxon>
        <taxon>Bacillati</taxon>
        <taxon>Bacillota</taxon>
        <taxon>Clostridia</taxon>
        <taxon>Thermosediminibacterales</taxon>
        <taxon>Tepidanaerobacteraceae</taxon>
        <taxon>Biomaibacter</taxon>
    </lineage>
</organism>
<evidence type="ECO:0000256" key="2">
    <source>
        <dbReference type="ARBA" id="ARBA00022516"/>
    </source>
</evidence>
<comment type="subcellular location">
    <subcellularLocation>
        <location evidence="9">Cytoplasm</location>
    </subcellularLocation>
</comment>
<evidence type="ECO:0000259" key="16">
    <source>
        <dbReference type="Pfam" id="PF07479"/>
    </source>
</evidence>
<dbReference type="SUPFAM" id="SSF48179">
    <property type="entry name" value="6-phosphogluconate dehydrogenase C-terminal domain-like"/>
    <property type="match status" value="1"/>
</dbReference>
<evidence type="ECO:0000259" key="15">
    <source>
        <dbReference type="Pfam" id="PF01210"/>
    </source>
</evidence>
<comment type="caution">
    <text evidence="9">Lacks conserved residue(s) required for the propagation of feature annotation.</text>
</comment>
<feature type="binding site" evidence="9">
    <location>
        <position position="259"/>
    </location>
    <ligand>
        <name>sn-glycerol 3-phosphate</name>
        <dbReference type="ChEBI" id="CHEBI:57597"/>
    </ligand>
</feature>
<dbReference type="PANTHER" id="PTHR11728:SF1">
    <property type="entry name" value="GLYCEROL-3-PHOSPHATE DEHYDROGENASE [NAD(+)] 2, CHLOROPLASTIC"/>
    <property type="match status" value="1"/>
</dbReference>
<dbReference type="InterPro" id="IPR013328">
    <property type="entry name" value="6PGD_dom2"/>
</dbReference>